<evidence type="ECO:0000256" key="1">
    <source>
        <dbReference type="ARBA" id="ARBA00022801"/>
    </source>
</evidence>
<dbReference type="Gene3D" id="2.120.10.30">
    <property type="entry name" value="TolB, C-terminal domain"/>
    <property type="match status" value="1"/>
</dbReference>
<dbReference type="SUPFAM" id="SSF69304">
    <property type="entry name" value="Tricorn protease N-terminal domain"/>
    <property type="match status" value="1"/>
</dbReference>
<evidence type="ECO:0000313" key="5">
    <source>
        <dbReference type="Proteomes" id="UP000198942"/>
    </source>
</evidence>
<keyword evidence="4" id="KW-0645">Protease</keyword>
<dbReference type="GO" id="GO:0004252">
    <property type="term" value="F:serine-type endopeptidase activity"/>
    <property type="evidence" value="ECO:0007669"/>
    <property type="project" value="TreeGrafter"/>
</dbReference>
<dbReference type="PANTHER" id="PTHR42776:SF4">
    <property type="entry name" value="ACYLAMINO-ACID-RELEASING ENZYME"/>
    <property type="match status" value="1"/>
</dbReference>
<dbReference type="RefSeq" id="WP_091211640.1">
    <property type="nucleotide sequence ID" value="NZ_FOCL01000004.1"/>
</dbReference>
<dbReference type="InterPro" id="IPR011042">
    <property type="entry name" value="6-blade_b-propeller_TolB-like"/>
</dbReference>
<sequence length="936" mass="104747">MRKLLLSACLLLAIGFHVSAQKSPKKPLDHSVFDGWQSIAGQHISNDGKWIGYIIKPQQGDAELVIKTSKNTTLVKIPRADTVKITGDSKFAICLIRPLYQETRQAKIEKKKQSDFPKDTLGIITLGSSSITKVAAIRSFKIAENALVVAYLAAADTVKKPVTSDTSKKAITVTVAPPTHDGADLTIKKLNTGTQRAFKYVSEYQVSKNGKWVAFAVTAPAKQKEVTSGLYLFEVEKNTVKRLSTGRGNYHNISIDDAGRQIAFTAEKNPEKALVKPFKLYYYNTTKDSADVIASAGTAGIPNNWAVSGDGKVSFSKSGNNLFFGTAPIPKPADTTLVDFEVAKLDIWNYKDDYLQPQQLKNLQTELKRSYLAVIKPEESNTKTVQLGSKAIPEILIAENKDARYVLGVTDTGARVAAQWEGSTKQQAILIDTKSGNHRLVNASIGRYYISPHGNYVLWFDLKDQAWYCYTIATGQKINLSKATDTKMGDELNDVPGYASPYGLAGWTTGDKAVFIYDRYDIWRFDPATGDAFNFTKGLGRKNKFIIRYDQTDPEQKFIPVKEPMWLLTQNEETKQWGYFRKFPEANDQPEKIVMAPMSYDNLLKAKNVDAYIYTKASYKQSPDLYFSSDLKKEIKLSSINAQQSEYNWGTAELVRWTTPKGYQSKGILYKPEDFDPAKKYPMVVYFYEKLSDGLYNYIAPAPTPSRLPISFFVSNGYLVFAPDISYQTGHPGASAVEFINSGVESLKKNGWVDAAHIGIQGQSWGGYQVAYLITQTNMYAAAWAGAPVANMTSAYGGIRWESGLNRQFQYEKSQSRIGATLWEKPELYIENSPLFQLPKVKTPVMIMSNDADGAVPWYQGIEMFTALRRLGKPVWLLQYNGEAHNLVLRQNKKDITIREQQFFDHFLKGAPMPVWMDKGVPAVDKGKDWGLELEK</sequence>
<proteinExistence type="predicted"/>
<protein>
    <submittedName>
        <fullName evidence="4">Dipeptidyl aminopeptidase/acylaminoacyl peptidase</fullName>
    </submittedName>
</protein>
<dbReference type="PANTHER" id="PTHR42776">
    <property type="entry name" value="SERINE PEPTIDASE S9 FAMILY MEMBER"/>
    <property type="match status" value="1"/>
</dbReference>
<dbReference type="EMBL" id="FOCL01000004">
    <property type="protein sequence ID" value="SEN91320.1"/>
    <property type="molecule type" value="Genomic_DNA"/>
</dbReference>
<evidence type="ECO:0000259" key="3">
    <source>
        <dbReference type="Pfam" id="PF00326"/>
    </source>
</evidence>
<dbReference type="InterPro" id="IPR001375">
    <property type="entry name" value="Peptidase_S9_cat"/>
</dbReference>
<gene>
    <name evidence="4" type="ORF">SAMN05192574_104578</name>
</gene>
<keyword evidence="1" id="KW-0378">Hydrolase</keyword>
<feature type="signal peptide" evidence="2">
    <location>
        <begin position="1"/>
        <end position="20"/>
    </location>
</feature>
<organism evidence="4 5">
    <name type="scientific">Mucilaginibacter gossypiicola</name>
    <dbReference type="NCBI Taxonomy" id="551995"/>
    <lineage>
        <taxon>Bacteria</taxon>
        <taxon>Pseudomonadati</taxon>
        <taxon>Bacteroidota</taxon>
        <taxon>Sphingobacteriia</taxon>
        <taxon>Sphingobacteriales</taxon>
        <taxon>Sphingobacteriaceae</taxon>
        <taxon>Mucilaginibacter</taxon>
    </lineage>
</organism>
<dbReference type="GO" id="GO:0006508">
    <property type="term" value="P:proteolysis"/>
    <property type="evidence" value="ECO:0007669"/>
    <property type="project" value="InterPro"/>
</dbReference>
<keyword evidence="4" id="KW-0031">Aminopeptidase</keyword>
<reference evidence="5" key="1">
    <citation type="submission" date="2016-10" db="EMBL/GenBank/DDBJ databases">
        <authorList>
            <person name="Varghese N."/>
            <person name="Submissions S."/>
        </authorList>
    </citation>
    <scope>NUCLEOTIDE SEQUENCE [LARGE SCALE GENOMIC DNA]</scope>
    <source>
        <strain evidence="5">Gh-48</strain>
    </source>
</reference>
<accession>A0A1H8KED6</accession>
<dbReference type="GO" id="GO:0004177">
    <property type="term" value="F:aminopeptidase activity"/>
    <property type="evidence" value="ECO:0007669"/>
    <property type="project" value="UniProtKB-KW"/>
</dbReference>
<keyword evidence="5" id="KW-1185">Reference proteome</keyword>
<keyword evidence="2" id="KW-0732">Signal</keyword>
<dbReference type="Proteomes" id="UP000198942">
    <property type="component" value="Unassembled WGS sequence"/>
</dbReference>
<dbReference type="STRING" id="551995.SAMN05192574_104578"/>
<dbReference type="SUPFAM" id="SSF53474">
    <property type="entry name" value="alpha/beta-Hydrolases"/>
    <property type="match status" value="1"/>
</dbReference>
<evidence type="ECO:0000256" key="2">
    <source>
        <dbReference type="SAM" id="SignalP"/>
    </source>
</evidence>
<feature type="chain" id="PRO_5011640110" evidence="2">
    <location>
        <begin position="21"/>
        <end position="936"/>
    </location>
</feature>
<dbReference type="InterPro" id="IPR029058">
    <property type="entry name" value="AB_hydrolase_fold"/>
</dbReference>
<feature type="domain" description="Peptidase S9 prolyl oligopeptidase catalytic" evidence="3">
    <location>
        <begin position="741"/>
        <end position="909"/>
    </location>
</feature>
<dbReference type="Pfam" id="PF00326">
    <property type="entry name" value="Peptidase_S9"/>
    <property type="match status" value="1"/>
</dbReference>
<evidence type="ECO:0000313" key="4">
    <source>
        <dbReference type="EMBL" id="SEN91320.1"/>
    </source>
</evidence>
<dbReference type="Gene3D" id="3.40.50.1820">
    <property type="entry name" value="alpha/beta hydrolase"/>
    <property type="match status" value="1"/>
</dbReference>
<dbReference type="OrthoDB" id="9812921at2"/>
<name>A0A1H8KED6_9SPHI</name>
<dbReference type="AlphaFoldDB" id="A0A1H8KED6"/>